<organism evidence="2 3">
    <name type="scientific">Cuscuta epithymum</name>
    <dbReference type="NCBI Taxonomy" id="186058"/>
    <lineage>
        <taxon>Eukaryota</taxon>
        <taxon>Viridiplantae</taxon>
        <taxon>Streptophyta</taxon>
        <taxon>Embryophyta</taxon>
        <taxon>Tracheophyta</taxon>
        <taxon>Spermatophyta</taxon>
        <taxon>Magnoliopsida</taxon>
        <taxon>eudicotyledons</taxon>
        <taxon>Gunneridae</taxon>
        <taxon>Pentapetalae</taxon>
        <taxon>asterids</taxon>
        <taxon>lamiids</taxon>
        <taxon>Solanales</taxon>
        <taxon>Convolvulaceae</taxon>
        <taxon>Cuscuteae</taxon>
        <taxon>Cuscuta</taxon>
        <taxon>Cuscuta subgen. Cuscuta</taxon>
    </lineage>
</organism>
<comment type="caution">
    <text evidence="2">The sequence shown here is derived from an EMBL/GenBank/DDBJ whole genome shotgun (WGS) entry which is preliminary data.</text>
</comment>
<accession>A0AAV0G6D3</accession>
<gene>
    <name evidence="2" type="ORF">CEPIT_LOCUS40637</name>
</gene>
<reference evidence="2" key="1">
    <citation type="submission" date="2022-07" db="EMBL/GenBank/DDBJ databases">
        <authorList>
            <person name="Macas J."/>
            <person name="Novak P."/>
            <person name="Neumann P."/>
        </authorList>
    </citation>
    <scope>NUCLEOTIDE SEQUENCE</scope>
</reference>
<keyword evidence="3" id="KW-1185">Reference proteome</keyword>
<feature type="signal peptide" evidence="1">
    <location>
        <begin position="1"/>
        <end position="27"/>
    </location>
</feature>
<sequence>MAAVFKPLQCLLIVTLLSFFNLQMSGAIRVLLQVPGESLLSAVLPGGVSHIIPTIPPVDQTVPSSPPPLSNEPLSFPPLPHNTTLLGAAVPPPSPPPPASLLPTLPLVPPSVIPLPNPQSILPPPILN</sequence>
<name>A0AAV0G6D3_9ASTE</name>
<protein>
    <submittedName>
        <fullName evidence="2">Uncharacterized protein</fullName>
    </submittedName>
</protein>
<keyword evidence="1" id="KW-0732">Signal</keyword>
<proteinExistence type="predicted"/>
<dbReference type="AlphaFoldDB" id="A0AAV0G6D3"/>
<evidence type="ECO:0000313" key="2">
    <source>
        <dbReference type="EMBL" id="CAH9143395.1"/>
    </source>
</evidence>
<dbReference type="EMBL" id="CAMAPF010001051">
    <property type="protein sequence ID" value="CAH9143395.1"/>
    <property type="molecule type" value="Genomic_DNA"/>
</dbReference>
<dbReference type="Proteomes" id="UP001152523">
    <property type="component" value="Unassembled WGS sequence"/>
</dbReference>
<feature type="chain" id="PRO_5043695622" evidence="1">
    <location>
        <begin position="28"/>
        <end position="128"/>
    </location>
</feature>
<evidence type="ECO:0000256" key="1">
    <source>
        <dbReference type="SAM" id="SignalP"/>
    </source>
</evidence>
<evidence type="ECO:0000313" key="3">
    <source>
        <dbReference type="Proteomes" id="UP001152523"/>
    </source>
</evidence>